<feature type="compositionally biased region" description="Pro residues" evidence="1">
    <location>
        <begin position="34"/>
        <end position="43"/>
    </location>
</feature>
<proteinExistence type="predicted"/>
<feature type="compositionally biased region" description="Polar residues" evidence="1">
    <location>
        <begin position="443"/>
        <end position="455"/>
    </location>
</feature>
<evidence type="ECO:0000259" key="2">
    <source>
        <dbReference type="Pfam" id="PF26617"/>
    </source>
</evidence>
<dbReference type="Proteomes" id="UP001497453">
    <property type="component" value="Chromosome 2"/>
</dbReference>
<sequence length="790" mass="85795">MAKPKKGKQKAEPAAAGKVEPPASQPFPQKNPDEPLPIPPPQSPRAVKTTILQATLPTVTIQSPSTVKSDKPLPGYKPLHASQNAASQWENNESDSQWGGYDNHTSNGEDWGSAHDGGGHISEAGDWAIHDSPAGGGEGNMNGPEHSSTAWGHGGQNAEGGASDAVNGWDSRNSGVGVAGTSVVTGWGDQAAAQSQNTGHNSPAVRFQSPHPPTPAPAAAPPTPQPPPPPQLPRTIQSTRAAFPPNKNKTSTKDDNWGNPLADADDWQNGEAYGGGWGPPQPVPPVTLGRQDGQFRGTVPPTQASGAWMRWNKEFMQVKDLHKIDEKAPIPPPALASHAIPSNGGGMGGRRPPASQQQNHLLHNILNDPLQAHARNVAWGIPQGQGGHDRHNQIPGYPRTHSGHDQQNAWGGQGWGDPQQQKHHKHQSTGQHRAQPMQPADSWGSTGWGNASNHGGASGWGERNDVAGWQGAATSGKDPWGATINEEEEEEEYDDDEDWGDDGYNDTEDEGWGQPKHKHKKHKDDYDPWGGGKPKHQNYEATPQQQQHSLHGHTPAIANQQLPYDPKASKTMNMAFGRMGALFESTPPVQLPQPGAGVIDSHGAGLKPAVHALYGRRRPTKERIHWMLNPDKDERVSSLLRWVQAMANELAAFGLQKFLHDGQRGALLTNADFRVGGSVTSPGQPAFDWVTIDRLQLTLDRIVQESVITYDPALHVVIYVFLLSHSGNSMAIWRRKVPIPDSLRIARRDEIKKVKDSLDLKYEVFVDQLDPSPPKKKRGFWRRLFGLRAH</sequence>
<feature type="compositionally biased region" description="Low complexity" evidence="1">
    <location>
        <begin position="174"/>
        <end position="186"/>
    </location>
</feature>
<feature type="region of interest" description="Disordered" evidence="1">
    <location>
        <begin position="329"/>
        <end position="356"/>
    </location>
</feature>
<dbReference type="InterPro" id="IPR058258">
    <property type="entry name" value="CcmS-like"/>
</dbReference>
<feature type="region of interest" description="Disordered" evidence="1">
    <location>
        <begin position="1"/>
        <end position="263"/>
    </location>
</feature>
<protein>
    <recommendedName>
        <fullName evidence="2">CcmS related domain-containing protein</fullName>
    </recommendedName>
</protein>
<feature type="compositionally biased region" description="Acidic residues" evidence="1">
    <location>
        <begin position="485"/>
        <end position="511"/>
    </location>
</feature>
<gene>
    <name evidence="3" type="ORF">GFSPODELE1_LOCUS3227</name>
</gene>
<accession>A0ABP1CYB5</accession>
<reference evidence="4" key="1">
    <citation type="submission" date="2024-04" db="EMBL/GenBank/DDBJ databases">
        <authorList>
            <person name="Shaw F."/>
            <person name="Minotto A."/>
        </authorList>
    </citation>
    <scope>NUCLEOTIDE SEQUENCE [LARGE SCALE GENOMIC DNA]</scope>
</reference>
<feature type="compositionally biased region" description="Polar residues" evidence="1">
    <location>
        <begin position="50"/>
        <end position="67"/>
    </location>
</feature>
<keyword evidence="4" id="KW-1185">Reference proteome</keyword>
<feature type="region of interest" description="Disordered" evidence="1">
    <location>
        <begin position="380"/>
        <end position="539"/>
    </location>
</feature>
<feature type="compositionally biased region" description="Pro residues" evidence="1">
    <location>
        <begin position="210"/>
        <end position="232"/>
    </location>
</feature>
<evidence type="ECO:0000313" key="4">
    <source>
        <dbReference type="Proteomes" id="UP001497453"/>
    </source>
</evidence>
<organism evidence="3 4">
    <name type="scientific">Somion occarium</name>
    <dbReference type="NCBI Taxonomy" id="3059160"/>
    <lineage>
        <taxon>Eukaryota</taxon>
        <taxon>Fungi</taxon>
        <taxon>Dikarya</taxon>
        <taxon>Basidiomycota</taxon>
        <taxon>Agaricomycotina</taxon>
        <taxon>Agaricomycetes</taxon>
        <taxon>Polyporales</taxon>
        <taxon>Cerrenaceae</taxon>
        <taxon>Somion</taxon>
    </lineage>
</organism>
<feature type="domain" description="CcmS related" evidence="2">
    <location>
        <begin position="609"/>
        <end position="741"/>
    </location>
</feature>
<feature type="compositionally biased region" description="Polar residues" evidence="1">
    <location>
        <begin position="192"/>
        <end position="201"/>
    </location>
</feature>
<evidence type="ECO:0000256" key="1">
    <source>
        <dbReference type="SAM" id="MobiDB-lite"/>
    </source>
</evidence>
<feature type="compositionally biased region" description="Polar residues" evidence="1">
    <location>
        <begin position="81"/>
        <end position="108"/>
    </location>
</feature>
<dbReference type="EMBL" id="OZ037945">
    <property type="protein sequence ID" value="CAL1700636.1"/>
    <property type="molecule type" value="Genomic_DNA"/>
</dbReference>
<evidence type="ECO:0000313" key="3">
    <source>
        <dbReference type="EMBL" id="CAL1700636.1"/>
    </source>
</evidence>
<dbReference type="Pfam" id="PF26617">
    <property type="entry name" value="CcmS-like"/>
    <property type="match status" value="1"/>
</dbReference>
<name>A0ABP1CYB5_9APHY</name>